<feature type="region of interest" description="Disordered" evidence="1">
    <location>
        <begin position="38"/>
        <end position="76"/>
    </location>
</feature>
<proteinExistence type="predicted"/>
<reference evidence="2 3" key="1">
    <citation type="submission" date="2024-09" db="EMBL/GenBank/DDBJ databases">
        <title>Chromosome-scale assembly of Riccia fluitans.</title>
        <authorList>
            <person name="Paukszto L."/>
            <person name="Sawicki J."/>
            <person name="Karawczyk K."/>
            <person name="Piernik-Szablinska J."/>
            <person name="Szczecinska M."/>
            <person name="Mazdziarz M."/>
        </authorList>
    </citation>
    <scope>NUCLEOTIDE SEQUENCE [LARGE SCALE GENOMIC DNA]</scope>
    <source>
        <strain evidence="2">Rf_01</strain>
        <tissue evidence="2">Aerial parts of the thallus</tissue>
    </source>
</reference>
<dbReference type="Proteomes" id="UP001605036">
    <property type="component" value="Unassembled WGS sequence"/>
</dbReference>
<comment type="caution">
    <text evidence="2">The sequence shown here is derived from an EMBL/GenBank/DDBJ whole genome shotgun (WGS) entry which is preliminary data.</text>
</comment>
<organism evidence="2 3">
    <name type="scientific">Riccia fluitans</name>
    <dbReference type="NCBI Taxonomy" id="41844"/>
    <lineage>
        <taxon>Eukaryota</taxon>
        <taxon>Viridiplantae</taxon>
        <taxon>Streptophyta</taxon>
        <taxon>Embryophyta</taxon>
        <taxon>Marchantiophyta</taxon>
        <taxon>Marchantiopsida</taxon>
        <taxon>Marchantiidae</taxon>
        <taxon>Marchantiales</taxon>
        <taxon>Ricciaceae</taxon>
        <taxon>Riccia</taxon>
    </lineage>
</organism>
<dbReference type="AlphaFoldDB" id="A0ABD1YTH2"/>
<dbReference type="EMBL" id="JBHFFA010000003">
    <property type="protein sequence ID" value="KAL2633734.1"/>
    <property type="molecule type" value="Genomic_DNA"/>
</dbReference>
<evidence type="ECO:0000313" key="2">
    <source>
        <dbReference type="EMBL" id="KAL2633734.1"/>
    </source>
</evidence>
<accession>A0ABD1YTH2</accession>
<sequence length="88" mass="9284">MAVCTGGRWRRRTGYDSSNGKVEVLTDWNPAALNCCPHPEHPSHPAASAPGPGGRSLPGAALPVRHTYPGEFGGPEMQSLSWILGPPL</sequence>
<keyword evidence="3" id="KW-1185">Reference proteome</keyword>
<evidence type="ECO:0000313" key="3">
    <source>
        <dbReference type="Proteomes" id="UP001605036"/>
    </source>
</evidence>
<gene>
    <name evidence="2" type="ORF">R1flu_005213</name>
</gene>
<protein>
    <submittedName>
        <fullName evidence="2">Uncharacterized protein</fullName>
    </submittedName>
</protein>
<name>A0ABD1YTH2_9MARC</name>
<evidence type="ECO:0000256" key="1">
    <source>
        <dbReference type="SAM" id="MobiDB-lite"/>
    </source>
</evidence>